<sequence length="15" mass="1686">MKSLIFDILFGNSNS</sequence>
<gene>
    <name evidence="1" type="ORF">CBG27383</name>
    <name evidence="1" type="ORF">CBG_27383</name>
</gene>
<dbReference type="CTD" id="68918836"/>
<dbReference type="RefSeq" id="XP_045100047.1">
    <property type="nucleotide sequence ID" value="XM_045237073.1"/>
</dbReference>
<dbReference type="KEGG" id="cbr:CBG_27383"/>
<evidence type="ECO:0000313" key="1">
    <source>
        <dbReference type="EMBL" id="CAS00488.1"/>
    </source>
</evidence>
<dbReference type="GeneID" id="68918836"/>
<dbReference type="Proteomes" id="UP000008549">
    <property type="component" value="Unassembled WGS sequence"/>
</dbReference>
<evidence type="ECO:0000313" key="2">
    <source>
        <dbReference type="Proteomes" id="UP000008549"/>
    </source>
</evidence>
<keyword evidence="2" id="KW-1185">Reference proteome</keyword>
<accession>B6IKQ8</accession>
<proteinExistence type="predicted"/>
<dbReference type="EMBL" id="HE601413">
    <property type="protein sequence ID" value="CAS00488.1"/>
    <property type="molecule type" value="Genomic_DNA"/>
</dbReference>
<dbReference type="InParanoid" id="B6IKQ8"/>
<protein>
    <submittedName>
        <fullName evidence="1">Protein CBG27383</fullName>
    </submittedName>
</protein>
<organism evidence="1 2">
    <name type="scientific">Caenorhabditis briggsae</name>
    <dbReference type="NCBI Taxonomy" id="6238"/>
    <lineage>
        <taxon>Eukaryota</taxon>
        <taxon>Metazoa</taxon>
        <taxon>Ecdysozoa</taxon>
        <taxon>Nematoda</taxon>
        <taxon>Chromadorea</taxon>
        <taxon>Rhabditida</taxon>
        <taxon>Rhabditina</taxon>
        <taxon>Rhabditomorpha</taxon>
        <taxon>Rhabditoidea</taxon>
        <taxon>Rhabditidae</taxon>
        <taxon>Peloderinae</taxon>
        <taxon>Caenorhabditis</taxon>
    </lineage>
</organism>
<name>B6IKQ8_CAEBR</name>
<reference evidence="1 2" key="1">
    <citation type="journal article" date="2003" name="PLoS Biol.">
        <title>The genome sequence of Caenorhabditis briggsae: a platform for comparative genomics.</title>
        <authorList>
            <person name="Stein L.D."/>
            <person name="Bao Z."/>
            <person name="Blasiar D."/>
            <person name="Blumenthal T."/>
            <person name="Brent M.R."/>
            <person name="Chen N."/>
            <person name="Chinwalla A."/>
            <person name="Clarke L."/>
            <person name="Clee C."/>
            <person name="Coghlan A."/>
            <person name="Coulson A."/>
            <person name="D'Eustachio P."/>
            <person name="Fitch D.H."/>
            <person name="Fulton L.A."/>
            <person name="Fulton R.E."/>
            <person name="Griffiths-Jones S."/>
            <person name="Harris T.W."/>
            <person name="Hillier L.W."/>
            <person name="Kamath R."/>
            <person name="Kuwabara P.E."/>
            <person name="Mardis E.R."/>
            <person name="Marra M.A."/>
            <person name="Miner T.L."/>
            <person name="Minx P."/>
            <person name="Mullikin J.C."/>
            <person name="Plumb R.W."/>
            <person name="Rogers J."/>
            <person name="Schein J.E."/>
            <person name="Sohrmann M."/>
            <person name="Spieth J."/>
            <person name="Stajich J.E."/>
            <person name="Wei C."/>
            <person name="Willey D."/>
            <person name="Wilson R.K."/>
            <person name="Durbin R."/>
            <person name="Waterston R.H."/>
        </authorList>
    </citation>
    <scope>NUCLEOTIDE SEQUENCE [LARGE SCALE GENOMIC DNA]</scope>
    <source>
        <strain evidence="1 2">AF16</strain>
    </source>
</reference>
<reference evidence="1 2" key="2">
    <citation type="journal article" date="2011" name="PLoS Genet.">
        <title>Caenorhabditis briggsae recombinant inbred line genotypes reveal inter-strain incompatibility and the evolution of recombination.</title>
        <authorList>
            <person name="Ross J.A."/>
            <person name="Koboldt D.C."/>
            <person name="Staisch J.E."/>
            <person name="Chamberlin H.M."/>
            <person name="Gupta B.P."/>
            <person name="Miller R.D."/>
            <person name="Baird S.E."/>
            <person name="Haag E.S."/>
        </authorList>
    </citation>
    <scope>NUCLEOTIDE SEQUENCE [LARGE SCALE GENOMIC DNA]</scope>
    <source>
        <strain evidence="1 2">AF16</strain>
    </source>
</reference>